<keyword evidence="4 8" id="KW-0460">Magnesium</keyword>
<comment type="function">
    <text evidence="8">Catalyzes the complex heterocyclic radical-mediated conversion of 6-carboxy-5,6,7,8-tetrahydropterin (CPH4) to 7-carboxy-7-deazaguanine (CDG), a step common to the biosynthetic pathways of all 7-deazapurine-containing compounds.</text>
</comment>
<dbReference type="Gene3D" id="3.20.20.70">
    <property type="entry name" value="Aldolase class I"/>
    <property type="match status" value="1"/>
</dbReference>
<comment type="similarity">
    <text evidence="8">Belongs to the radical SAM superfamily. 7-carboxy-7-deazaguanine synthase family.</text>
</comment>
<sequence>MKVNEIFLSIQGEGLSSGFPTVFVRFAGCNLRCRYCDTVYAYYEGEEMTCPEIFNIIQKYGYKRVCLTGGEPLLQDGLDELLGLLKGYAVTIETNGSVRINKITMIEGHSFVMDMKAPSSGHDNDMLMENFDCLRENDEIKFVIGSRQDYEWAKSIIDSYHSKGSITFSPVYGTVSYQIIVDWILKDRLDVRFQLQLHKLIWDPSVRGV</sequence>
<dbReference type="PROSITE" id="PS51918">
    <property type="entry name" value="RADICAL_SAM"/>
    <property type="match status" value="1"/>
</dbReference>
<keyword evidence="1 8" id="KW-0004">4Fe-4S</keyword>
<dbReference type="PANTHER" id="PTHR42836:SF1">
    <property type="entry name" value="7-CARBOXY-7-DEAZAGUANINE SYNTHASE"/>
    <property type="match status" value="1"/>
</dbReference>
<evidence type="ECO:0000256" key="6">
    <source>
        <dbReference type="ARBA" id="ARBA00023014"/>
    </source>
</evidence>
<dbReference type="InterPro" id="IPR013785">
    <property type="entry name" value="Aldolase_TIM"/>
</dbReference>
<dbReference type="GO" id="GO:0016840">
    <property type="term" value="F:carbon-nitrogen lyase activity"/>
    <property type="evidence" value="ECO:0007669"/>
    <property type="project" value="UniProtKB-UniRule"/>
</dbReference>
<evidence type="ECO:0000256" key="4">
    <source>
        <dbReference type="ARBA" id="ARBA00022842"/>
    </source>
</evidence>
<feature type="binding site" evidence="8">
    <location>
        <begin position="10"/>
        <end position="12"/>
    </location>
    <ligand>
        <name>substrate</name>
    </ligand>
</feature>
<feature type="binding site" evidence="8">
    <location>
        <position position="68"/>
    </location>
    <ligand>
        <name>substrate</name>
    </ligand>
</feature>
<evidence type="ECO:0000256" key="5">
    <source>
        <dbReference type="ARBA" id="ARBA00023004"/>
    </source>
</evidence>
<feature type="binding site" evidence="8">
    <location>
        <position position="36"/>
    </location>
    <ligand>
        <name>[4Fe-4S] cluster</name>
        <dbReference type="ChEBI" id="CHEBI:49883"/>
        <note>4Fe-4S-S-AdoMet</note>
    </ligand>
</feature>
<feature type="binding site" evidence="8">
    <location>
        <position position="33"/>
    </location>
    <ligand>
        <name>[4Fe-4S] cluster</name>
        <dbReference type="ChEBI" id="CHEBI:49883"/>
        <note>4Fe-4S-S-AdoMet</note>
    </ligand>
</feature>
<accession>A0A369BI20</accession>
<evidence type="ECO:0000256" key="3">
    <source>
        <dbReference type="ARBA" id="ARBA00022723"/>
    </source>
</evidence>
<comment type="cofactor">
    <cofactor evidence="8">
        <name>Mg(2+)</name>
        <dbReference type="ChEBI" id="CHEBI:18420"/>
    </cofactor>
</comment>
<dbReference type="GO" id="GO:0000287">
    <property type="term" value="F:magnesium ion binding"/>
    <property type="evidence" value="ECO:0007669"/>
    <property type="project" value="UniProtKB-UniRule"/>
</dbReference>
<keyword evidence="5 8" id="KW-0408">Iron</keyword>
<dbReference type="Proteomes" id="UP000253034">
    <property type="component" value="Unassembled WGS sequence"/>
</dbReference>
<dbReference type="GO" id="GO:1904047">
    <property type="term" value="F:S-adenosyl-L-methionine binding"/>
    <property type="evidence" value="ECO:0007669"/>
    <property type="project" value="UniProtKB-UniRule"/>
</dbReference>
<keyword evidence="2 8" id="KW-0949">S-adenosyl-L-methionine</keyword>
<dbReference type="EC" id="4.3.99.3" evidence="8"/>
<feature type="domain" description="Radical SAM core" evidence="9">
    <location>
        <begin position="16"/>
        <end position="204"/>
    </location>
</feature>
<dbReference type="SFLD" id="SFLDS00029">
    <property type="entry name" value="Radical_SAM"/>
    <property type="match status" value="1"/>
</dbReference>
<comment type="caution">
    <text evidence="8">Lacks conserved residue(s) required for the propagation of feature annotation.</text>
</comment>
<dbReference type="OrthoDB" id="9792276at2"/>
<dbReference type="HAMAP" id="MF_00917">
    <property type="entry name" value="QueE"/>
    <property type="match status" value="1"/>
</dbReference>
<comment type="catalytic activity">
    <reaction evidence="8">
        <text>6-carboxy-5,6,7,8-tetrahydropterin + H(+) = 7-carboxy-7-carbaguanine + NH4(+)</text>
        <dbReference type="Rhea" id="RHEA:27974"/>
        <dbReference type="ChEBI" id="CHEBI:15378"/>
        <dbReference type="ChEBI" id="CHEBI:28938"/>
        <dbReference type="ChEBI" id="CHEBI:61032"/>
        <dbReference type="ChEBI" id="CHEBI:61036"/>
        <dbReference type="EC" id="4.3.99.3"/>
    </reaction>
</comment>
<gene>
    <name evidence="8" type="primary">queE</name>
    <name evidence="10" type="ORF">DFR58_102283</name>
</gene>
<dbReference type="PANTHER" id="PTHR42836">
    <property type="entry name" value="7-CARBOXY-7-DEAZAGUANINE SYNTHASE"/>
    <property type="match status" value="1"/>
</dbReference>
<dbReference type="EMBL" id="QPJT01000002">
    <property type="protein sequence ID" value="RCX20206.1"/>
    <property type="molecule type" value="Genomic_DNA"/>
</dbReference>
<reference evidence="10 11" key="1">
    <citation type="submission" date="2018-07" db="EMBL/GenBank/DDBJ databases">
        <title>Genomic Encyclopedia of Type Strains, Phase IV (KMG-IV): sequencing the most valuable type-strain genomes for metagenomic binning, comparative biology and taxonomic classification.</title>
        <authorList>
            <person name="Goeker M."/>
        </authorList>
    </citation>
    <scope>NUCLEOTIDE SEQUENCE [LARGE SCALE GENOMIC DNA]</scope>
    <source>
        <strain evidence="10 11">DSM 27016</strain>
    </source>
</reference>
<proteinExistence type="inferred from homology"/>
<comment type="subunit">
    <text evidence="8">Homodimer.</text>
</comment>
<dbReference type="UniPathway" id="UPA00391"/>
<dbReference type="PIRSF" id="PIRSF000370">
    <property type="entry name" value="QueE"/>
    <property type="match status" value="1"/>
</dbReference>
<keyword evidence="6 8" id="KW-0411">Iron-sulfur</keyword>
<feature type="binding site" evidence="8">
    <location>
        <position position="70"/>
    </location>
    <ligand>
        <name>S-adenosyl-L-methionine</name>
        <dbReference type="ChEBI" id="CHEBI:59789"/>
    </ligand>
</feature>
<evidence type="ECO:0000313" key="11">
    <source>
        <dbReference type="Proteomes" id="UP000253034"/>
    </source>
</evidence>
<comment type="cofactor">
    <cofactor evidence="8">
        <name>[4Fe-4S] cluster</name>
        <dbReference type="ChEBI" id="CHEBI:49883"/>
    </cofactor>
    <text evidence="8">Binds 1 [4Fe-4S] cluster. The cluster is coordinated with 3 cysteines and an exchangeable S-adenosyl-L-methionine.</text>
</comment>
<keyword evidence="11" id="KW-1185">Reference proteome</keyword>
<feature type="binding site" evidence="8">
    <location>
        <position position="25"/>
    </location>
    <ligand>
        <name>substrate</name>
    </ligand>
</feature>
<evidence type="ECO:0000256" key="8">
    <source>
        <dbReference type="HAMAP-Rule" id="MF_00917"/>
    </source>
</evidence>
<feature type="binding site" evidence="8">
    <location>
        <position position="29"/>
    </location>
    <ligand>
        <name>[4Fe-4S] cluster</name>
        <dbReference type="ChEBI" id="CHEBI:49883"/>
        <note>4Fe-4S-S-AdoMet</note>
    </ligand>
</feature>
<keyword evidence="3 8" id="KW-0479">Metal-binding</keyword>
<comment type="caution">
    <text evidence="10">The sequence shown here is derived from an EMBL/GenBank/DDBJ whole genome shotgun (WGS) entry which is preliminary data.</text>
</comment>
<feature type="binding site" evidence="8">
    <location>
        <position position="38"/>
    </location>
    <ligand>
        <name>Mg(2+)</name>
        <dbReference type="ChEBI" id="CHEBI:18420"/>
    </ligand>
</feature>
<feature type="binding site" evidence="8">
    <location>
        <begin position="35"/>
        <end position="37"/>
    </location>
    <ligand>
        <name>S-adenosyl-L-methionine</name>
        <dbReference type="ChEBI" id="CHEBI:59789"/>
    </ligand>
</feature>
<keyword evidence="7 8" id="KW-0456">Lyase</keyword>
<keyword evidence="8" id="KW-0671">Queuosine biosynthesis</keyword>
<dbReference type="AlphaFoldDB" id="A0A369BI20"/>
<comment type="cofactor">
    <cofactor evidence="8">
        <name>S-adenosyl-L-methionine</name>
        <dbReference type="ChEBI" id="CHEBI:59789"/>
    </cofactor>
    <text evidence="8">Binds 1 S-adenosyl-L-methionine per subunit.</text>
</comment>
<evidence type="ECO:0000256" key="7">
    <source>
        <dbReference type="ARBA" id="ARBA00023239"/>
    </source>
</evidence>
<dbReference type="InterPro" id="IPR058240">
    <property type="entry name" value="rSAM_sf"/>
</dbReference>
<evidence type="ECO:0000256" key="1">
    <source>
        <dbReference type="ARBA" id="ARBA00022485"/>
    </source>
</evidence>
<dbReference type="GO" id="GO:0008616">
    <property type="term" value="P:tRNA queuosine(34) biosynthetic process"/>
    <property type="evidence" value="ECO:0007669"/>
    <property type="project" value="UniProtKB-UniRule"/>
</dbReference>
<dbReference type="InterPro" id="IPR024924">
    <property type="entry name" value="7-CO-7-deazaguanine_synth-like"/>
</dbReference>
<evidence type="ECO:0000256" key="2">
    <source>
        <dbReference type="ARBA" id="ARBA00022691"/>
    </source>
</evidence>
<protein>
    <recommendedName>
        <fullName evidence="8">7-carboxy-7-deazaguanine synthase</fullName>
        <shortName evidence="8">CDG synthase</shortName>
        <ecNumber evidence="8">4.3.99.3</ecNumber>
    </recommendedName>
    <alternativeName>
        <fullName evidence="8">Queuosine biosynthesis protein QueE</fullName>
    </alternativeName>
</protein>
<dbReference type="GO" id="GO:0051539">
    <property type="term" value="F:4 iron, 4 sulfur cluster binding"/>
    <property type="evidence" value="ECO:0007669"/>
    <property type="project" value="UniProtKB-UniRule"/>
</dbReference>
<comment type="pathway">
    <text evidence="8">Purine metabolism; 7-cyano-7-deazaguanine biosynthesis.</text>
</comment>
<evidence type="ECO:0000259" key="9">
    <source>
        <dbReference type="PROSITE" id="PS51918"/>
    </source>
</evidence>
<dbReference type="SUPFAM" id="SSF102114">
    <property type="entry name" value="Radical SAM enzymes"/>
    <property type="match status" value="1"/>
</dbReference>
<evidence type="ECO:0000313" key="10">
    <source>
        <dbReference type="EMBL" id="RCX20206.1"/>
    </source>
</evidence>
<name>A0A369BI20_9FIRM</name>
<dbReference type="RefSeq" id="WP_114296315.1">
    <property type="nucleotide sequence ID" value="NZ_QPJT01000002.1"/>
</dbReference>
<dbReference type="Pfam" id="PF04055">
    <property type="entry name" value="Radical_SAM"/>
    <property type="match status" value="1"/>
</dbReference>
<dbReference type="InterPro" id="IPR007197">
    <property type="entry name" value="rSAM"/>
</dbReference>
<organism evidence="10 11">
    <name type="scientific">Anaerobacterium chartisolvens</name>
    <dbReference type="NCBI Taxonomy" id="1297424"/>
    <lineage>
        <taxon>Bacteria</taxon>
        <taxon>Bacillati</taxon>
        <taxon>Bacillota</taxon>
        <taxon>Clostridia</taxon>
        <taxon>Eubacteriales</taxon>
        <taxon>Oscillospiraceae</taxon>
        <taxon>Anaerobacterium</taxon>
    </lineage>
</organism>